<feature type="compositionally biased region" description="Basic and acidic residues" evidence="1">
    <location>
        <begin position="57"/>
        <end position="69"/>
    </location>
</feature>
<sequence length="618" mass="68071">MRGARPAVRARRRRSPRGARSGTPRARRKRRKRRKRGERGERGKRGERALPCAQAFERLRTRAARREAARSAPALGRPNAVEAARSCEHTVQAPLQRGDRLRQARPEAEQKQRIERHDAPRAAGRRRAEAGRGEQRIAPAHRLQPFVGDQHDVGRRRDERLGGQRLVAVEPLHRVVRARVADHRVGGRLLAGDERLVAGVVQHEQHARGRALAPARRRGVRRRARREPVAIEAREQHVARRLQRQRVCDAANLAAHRFDIVRLVERRDGDARARELRQRGRRAGFRRREHDIGAQRQQAFRRQRALVADLRQPSRGFRIRARGVGADEFVARGARAAERVDRLGERAADRDHALGRRARRRARERARMRGREHERARAREPRAPAGIDARRLAHRAAPASVATGTSAACATVAASAASAVSSLGSAPASSRQPASSGCPGLRAPNNIAMLSPAASNSSTDVTAPSLVGFLTTHADATRSSRRCRLKSSSSTLIHVPMRRMFVTAPVWIWIMPRLPTNTMIGSRVCAARSSTRRAASVATRCARDAPASRSACVRDTPWRRTTPWNWCVSVIASHAARSPAASISPSGRSTCAGGAGSTANAGDCTGIRQRDTNASNAA</sequence>
<dbReference type="Proteomes" id="UP000002700">
    <property type="component" value="Chromosome II"/>
</dbReference>
<feature type="compositionally biased region" description="Basic and acidic residues" evidence="1">
    <location>
        <begin position="38"/>
        <end position="48"/>
    </location>
</feature>
<dbReference type="EnsemblBacteria" id="ABA51512">
    <property type="protein sequence ID" value="ABA51512"/>
    <property type="gene ID" value="BURPS1710b_A1779"/>
</dbReference>
<gene>
    <name evidence="2" type="ordered locus">BURPS1710b_A1779</name>
</gene>
<feature type="region of interest" description="Disordered" evidence="1">
    <location>
        <begin position="579"/>
        <end position="618"/>
    </location>
</feature>
<evidence type="ECO:0000256" key="1">
    <source>
        <dbReference type="SAM" id="MobiDB-lite"/>
    </source>
</evidence>
<evidence type="ECO:0000313" key="2">
    <source>
        <dbReference type="EMBL" id="ABA51512.1"/>
    </source>
</evidence>
<protein>
    <submittedName>
        <fullName evidence="2">Uncharacterized protein</fullName>
    </submittedName>
</protein>
<organism evidence="2 3">
    <name type="scientific">Burkholderia pseudomallei (strain 1710b)</name>
    <dbReference type="NCBI Taxonomy" id="320372"/>
    <lineage>
        <taxon>Bacteria</taxon>
        <taxon>Pseudomonadati</taxon>
        <taxon>Pseudomonadota</taxon>
        <taxon>Betaproteobacteria</taxon>
        <taxon>Burkholderiales</taxon>
        <taxon>Burkholderiaceae</taxon>
        <taxon>Burkholderia</taxon>
        <taxon>pseudomallei group</taxon>
    </lineage>
</organism>
<proteinExistence type="predicted"/>
<feature type="compositionally biased region" description="Low complexity" evidence="1">
    <location>
        <begin position="579"/>
        <end position="589"/>
    </location>
</feature>
<name>Q3JHL8_BURP1</name>
<feature type="compositionally biased region" description="Basic residues" evidence="1">
    <location>
        <begin position="25"/>
        <end position="37"/>
    </location>
</feature>
<feature type="compositionally biased region" description="Basic residues" evidence="1">
    <location>
        <begin position="8"/>
        <end position="17"/>
    </location>
</feature>
<dbReference type="AlphaFoldDB" id="Q3JHL8"/>
<dbReference type="KEGG" id="bpm:BURPS1710b_A1779"/>
<reference evidence="2 3" key="1">
    <citation type="submission" date="2005-09" db="EMBL/GenBank/DDBJ databases">
        <authorList>
            <person name="Woods D.E."/>
            <person name="Nierman W.C."/>
        </authorList>
    </citation>
    <scope>NUCLEOTIDE SEQUENCE [LARGE SCALE GENOMIC DNA]</scope>
    <source>
        <strain evidence="2 3">1710b</strain>
    </source>
</reference>
<evidence type="ECO:0000313" key="3">
    <source>
        <dbReference type="Proteomes" id="UP000002700"/>
    </source>
</evidence>
<dbReference type="HOGENOM" id="CLU_441925_0_0_4"/>
<feature type="compositionally biased region" description="Basic and acidic residues" evidence="1">
    <location>
        <begin position="365"/>
        <end position="382"/>
    </location>
</feature>
<feature type="compositionally biased region" description="Basic residues" evidence="1">
    <location>
        <begin position="355"/>
        <end position="364"/>
    </location>
</feature>
<accession>Q3JHL8</accession>
<feature type="compositionally biased region" description="Basic and acidic residues" evidence="1">
    <location>
        <begin position="97"/>
        <end position="135"/>
    </location>
</feature>
<feature type="region of interest" description="Disordered" evidence="1">
    <location>
        <begin position="351"/>
        <end position="384"/>
    </location>
</feature>
<dbReference type="EMBL" id="CP000125">
    <property type="protein sequence ID" value="ABA51512.1"/>
    <property type="molecule type" value="Genomic_DNA"/>
</dbReference>
<feature type="region of interest" description="Disordered" evidence="1">
    <location>
        <begin position="1"/>
        <end position="141"/>
    </location>
</feature>